<dbReference type="PANTHER" id="PTHR28026:SF9">
    <property type="entry name" value="2-HYDROXY-PALMITIC ACID DIOXYGENASE MPO1"/>
    <property type="match status" value="1"/>
</dbReference>
<comment type="caution">
    <text evidence="2">The sequence shown here is derived from an EMBL/GenBank/DDBJ whole genome shotgun (WGS) entry which is preliminary data.</text>
</comment>
<dbReference type="AlphaFoldDB" id="A0A813I3R3"/>
<evidence type="ECO:0000313" key="2">
    <source>
        <dbReference type="EMBL" id="CAE8645599.1"/>
    </source>
</evidence>
<feature type="transmembrane region" description="Helical" evidence="1">
    <location>
        <begin position="31"/>
        <end position="54"/>
    </location>
</feature>
<dbReference type="Proteomes" id="UP000626109">
    <property type="component" value="Unassembled WGS sequence"/>
</dbReference>
<accession>A0A813I3R3</accession>
<proteinExistence type="predicted"/>
<keyword evidence="1" id="KW-1133">Transmembrane helix</keyword>
<name>A0A813I3R3_POLGL</name>
<dbReference type="Pfam" id="PF06127">
    <property type="entry name" value="Mpo1-like"/>
    <property type="match status" value="1"/>
</dbReference>
<sequence>FKLVRSMWQYRDLQEALGFYGAYHQDPVNQAIHFVFVPALLWSFLVGFAHFPLLGKELSVAGHRLTYSTLIFFAY</sequence>
<protein>
    <submittedName>
        <fullName evidence="2">Uncharacterized protein</fullName>
    </submittedName>
</protein>
<dbReference type="PANTHER" id="PTHR28026">
    <property type="entry name" value="DUF962 DOMAIN PROTEIN (AFU_ORTHOLOGUE AFUA_8G05310)"/>
    <property type="match status" value="1"/>
</dbReference>
<dbReference type="GO" id="GO:0005783">
    <property type="term" value="C:endoplasmic reticulum"/>
    <property type="evidence" value="ECO:0007669"/>
    <property type="project" value="TreeGrafter"/>
</dbReference>
<dbReference type="GO" id="GO:0016020">
    <property type="term" value="C:membrane"/>
    <property type="evidence" value="ECO:0007669"/>
    <property type="project" value="GOC"/>
</dbReference>
<organism evidence="2 3">
    <name type="scientific">Polarella glacialis</name>
    <name type="common">Dinoflagellate</name>
    <dbReference type="NCBI Taxonomy" id="89957"/>
    <lineage>
        <taxon>Eukaryota</taxon>
        <taxon>Sar</taxon>
        <taxon>Alveolata</taxon>
        <taxon>Dinophyceae</taxon>
        <taxon>Suessiales</taxon>
        <taxon>Suessiaceae</taxon>
        <taxon>Polarella</taxon>
    </lineage>
</organism>
<evidence type="ECO:0000313" key="3">
    <source>
        <dbReference type="Proteomes" id="UP000626109"/>
    </source>
</evidence>
<keyword evidence="1" id="KW-0812">Transmembrane</keyword>
<gene>
    <name evidence="2" type="ORF">PGLA2088_LOCUS4044</name>
</gene>
<reference evidence="2" key="1">
    <citation type="submission" date="2021-02" db="EMBL/GenBank/DDBJ databases">
        <authorList>
            <person name="Dougan E. K."/>
            <person name="Rhodes N."/>
            <person name="Thang M."/>
            <person name="Chan C."/>
        </authorList>
    </citation>
    <scope>NUCLEOTIDE SEQUENCE</scope>
</reference>
<keyword evidence="1" id="KW-0472">Membrane</keyword>
<evidence type="ECO:0000256" key="1">
    <source>
        <dbReference type="SAM" id="Phobius"/>
    </source>
</evidence>
<dbReference type="InterPro" id="IPR009305">
    <property type="entry name" value="Mpo1-like"/>
</dbReference>
<feature type="non-terminal residue" evidence="2">
    <location>
        <position position="1"/>
    </location>
</feature>
<dbReference type="GO" id="GO:0046521">
    <property type="term" value="P:sphingoid catabolic process"/>
    <property type="evidence" value="ECO:0007669"/>
    <property type="project" value="TreeGrafter"/>
</dbReference>
<feature type="non-terminal residue" evidence="2">
    <location>
        <position position="75"/>
    </location>
</feature>
<dbReference type="EMBL" id="CAJNNW010003648">
    <property type="protein sequence ID" value="CAE8645599.1"/>
    <property type="molecule type" value="Genomic_DNA"/>
</dbReference>